<dbReference type="PANTHER" id="PTHR47204">
    <property type="entry name" value="OS02G0168900 PROTEIN"/>
    <property type="match status" value="1"/>
</dbReference>
<feature type="region of interest" description="Disordered" evidence="1">
    <location>
        <begin position="1"/>
        <end position="20"/>
    </location>
</feature>
<evidence type="ECO:0000256" key="1">
    <source>
        <dbReference type="SAM" id="MobiDB-lite"/>
    </source>
</evidence>
<organism evidence="2 3">
    <name type="scientific">Coniochaeta ligniaria NRRL 30616</name>
    <dbReference type="NCBI Taxonomy" id="1408157"/>
    <lineage>
        <taxon>Eukaryota</taxon>
        <taxon>Fungi</taxon>
        <taxon>Dikarya</taxon>
        <taxon>Ascomycota</taxon>
        <taxon>Pezizomycotina</taxon>
        <taxon>Sordariomycetes</taxon>
        <taxon>Sordariomycetidae</taxon>
        <taxon>Coniochaetales</taxon>
        <taxon>Coniochaetaceae</taxon>
        <taxon>Coniochaeta</taxon>
    </lineage>
</organism>
<dbReference type="STRING" id="1408157.A0A1J7JWX1"/>
<protein>
    <submittedName>
        <fullName evidence="2">Ribonuclease H1 small subunit</fullName>
    </submittedName>
</protein>
<dbReference type="CDD" id="cd09271">
    <property type="entry name" value="RNase_H2-C"/>
    <property type="match status" value="1"/>
</dbReference>
<dbReference type="GO" id="GO:0006401">
    <property type="term" value="P:RNA catabolic process"/>
    <property type="evidence" value="ECO:0007669"/>
    <property type="project" value="InterPro"/>
</dbReference>
<gene>
    <name evidence="2" type="ORF">CONLIGDRAFT_678678</name>
</gene>
<feature type="region of interest" description="Disordered" evidence="1">
    <location>
        <begin position="78"/>
        <end position="108"/>
    </location>
</feature>
<sequence>MTQPMLSIKSDKPSNSKTTAHLLPCRVHYDGPVEPAQSYWSPTQQEDGPRIAYFRGRKLHGKTVKLPEGYRGVVVEKQAAPPAAAQPEQDAADLQQEDAEDQVPLGSLETKADFDELVVWGHEAMADAASDPYMRIGEWTRLAEQIHSYSAVEHDS</sequence>
<evidence type="ECO:0000313" key="3">
    <source>
        <dbReference type="Proteomes" id="UP000182658"/>
    </source>
</evidence>
<dbReference type="InterPro" id="IPR013924">
    <property type="entry name" value="RNase_H2_suC"/>
</dbReference>
<dbReference type="Pfam" id="PF08615">
    <property type="entry name" value="RNase_H2_suC"/>
    <property type="match status" value="1"/>
</dbReference>
<dbReference type="OrthoDB" id="6222486at2759"/>
<name>A0A1J7JWX1_9PEZI</name>
<dbReference type="GO" id="GO:0032299">
    <property type="term" value="C:ribonuclease H2 complex"/>
    <property type="evidence" value="ECO:0007669"/>
    <property type="project" value="InterPro"/>
</dbReference>
<evidence type="ECO:0000313" key="2">
    <source>
        <dbReference type="EMBL" id="OIW32274.1"/>
    </source>
</evidence>
<dbReference type="InParanoid" id="A0A1J7JWX1"/>
<keyword evidence="3" id="KW-1185">Reference proteome</keyword>
<feature type="compositionally biased region" description="Low complexity" evidence="1">
    <location>
        <begin position="78"/>
        <end position="94"/>
    </location>
</feature>
<dbReference type="EMBL" id="KV875095">
    <property type="protein sequence ID" value="OIW32274.1"/>
    <property type="molecule type" value="Genomic_DNA"/>
</dbReference>
<reference evidence="2 3" key="1">
    <citation type="submission" date="2016-10" db="EMBL/GenBank/DDBJ databases">
        <title>Draft genome sequence of Coniochaeta ligniaria NRRL30616, a lignocellulolytic fungus for bioabatement of inhibitors in plant biomass hydrolysates.</title>
        <authorList>
            <consortium name="DOE Joint Genome Institute"/>
            <person name="Jimenez D.J."/>
            <person name="Hector R.E."/>
            <person name="Riley R."/>
            <person name="Sun H."/>
            <person name="Grigoriev I.V."/>
            <person name="Van Elsas J.D."/>
            <person name="Nichols N.N."/>
        </authorList>
    </citation>
    <scope>NUCLEOTIDE SEQUENCE [LARGE SCALE GENOMIC DNA]</scope>
    <source>
        <strain evidence="2 3">NRRL 30616</strain>
    </source>
</reference>
<proteinExistence type="predicted"/>
<dbReference type="Gene3D" id="2.40.128.680">
    <property type="match status" value="1"/>
</dbReference>
<dbReference type="PANTHER" id="PTHR47204:SF1">
    <property type="entry name" value="RIBONUCLEASE H2 SUBUNIT C"/>
    <property type="match status" value="1"/>
</dbReference>
<dbReference type="Proteomes" id="UP000182658">
    <property type="component" value="Unassembled WGS sequence"/>
</dbReference>
<accession>A0A1J7JWX1</accession>
<dbReference type="AlphaFoldDB" id="A0A1J7JWX1"/>